<keyword evidence="3" id="KW-1185">Reference proteome</keyword>
<evidence type="ECO:0000259" key="1">
    <source>
        <dbReference type="Pfam" id="PF00561"/>
    </source>
</evidence>
<dbReference type="Proteomes" id="UP001520654">
    <property type="component" value="Unassembled WGS sequence"/>
</dbReference>
<dbReference type="Gene3D" id="3.40.50.1820">
    <property type="entry name" value="alpha/beta hydrolase"/>
    <property type="match status" value="1"/>
</dbReference>
<comment type="caution">
    <text evidence="2">The sequence shown here is derived from an EMBL/GenBank/DDBJ whole genome shotgun (WGS) entry which is preliminary data.</text>
</comment>
<dbReference type="InterPro" id="IPR000073">
    <property type="entry name" value="AB_hydrolase_1"/>
</dbReference>
<dbReference type="EMBL" id="JAINUL010000001">
    <property type="protein sequence ID" value="MCC0095448.1"/>
    <property type="molecule type" value="Genomic_DNA"/>
</dbReference>
<evidence type="ECO:0000313" key="3">
    <source>
        <dbReference type="Proteomes" id="UP001520654"/>
    </source>
</evidence>
<gene>
    <name evidence="2" type="ORF">K7B10_11750</name>
</gene>
<protein>
    <submittedName>
        <fullName evidence="2">Alpha/beta hydrolase</fullName>
    </submittedName>
</protein>
<dbReference type="PANTHER" id="PTHR43433:SF5">
    <property type="entry name" value="AB HYDROLASE-1 DOMAIN-CONTAINING PROTEIN"/>
    <property type="match status" value="1"/>
</dbReference>
<dbReference type="InterPro" id="IPR050471">
    <property type="entry name" value="AB_hydrolase"/>
</dbReference>
<dbReference type="RefSeq" id="WP_229336085.1">
    <property type="nucleotide sequence ID" value="NZ_JAINUL010000001.1"/>
</dbReference>
<feature type="domain" description="AB hydrolase-1" evidence="1">
    <location>
        <begin position="21"/>
        <end position="251"/>
    </location>
</feature>
<dbReference type="PRINTS" id="PR00111">
    <property type="entry name" value="ABHYDROLASE"/>
</dbReference>
<reference evidence="2 3" key="1">
    <citation type="submission" date="2021-08" db="EMBL/GenBank/DDBJ databases">
        <title>Genomic Architecture of Streptomyces flavotricini NGL1 and Streptomyces erythrochromogenes HMS4 With Differential Plant Beneficial attributes and laccase production capabilities.</title>
        <authorList>
            <person name="Salwan R."/>
            <person name="Kaur R."/>
            <person name="Sharma V."/>
        </authorList>
    </citation>
    <scope>NUCLEOTIDE SEQUENCE [LARGE SCALE GENOMIC DNA]</scope>
    <source>
        <strain evidence="2 3">NGL1</strain>
    </source>
</reference>
<keyword evidence="2" id="KW-0378">Hydrolase</keyword>
<proteinExistence type="predicted"/>
<sequence>MAVISANGIDLSYTESGSGDPVLLVMGTGGRGHVWNLHQVPALHRAGYRTITFDNRGISPSSTPDRFTLDDMVGDTVALIEKLGLAPCRIVGVSLGAFIAQELLVIRPELVDQAVLMATRGRTDVLRAAMSEADLAACDAAGRPSGQEAVSRVLQNLSPRTQNDDALVRDWLDLFEMSPQYHPGARAQLALDRIPDRRSAYAGIRTPTLVMSFRDDVICPPHLGREVADVIAGSQYVEVADSGHLGYLERPEAVNSEIVKFFSDHRRR</sequence>
<dbReference type="PANTHER" id="PTHR43433">
    <property type="entry name" value="HYDROLASE, ALPHA/BETA FOLD FAMILY PROTEIN"/>
    <property type="match status" value="1"/>
</dbReference>
<accession>A0ABS8E2Z3</accession>
<name>A0ABS8E2Z3_9ACTN</name>
<dbReference type="InterPro" id="IPR029058">
    <property type="entry name" value="AB_hydrolase_fold"/>
</dbReference>
<dbReference type="GO" id="GO:0016787">
    <property type="term" value="F:hydrolase activity"/>
    <property type="evidence" value="ECO:0007669"/>
    <property type="project" value="UniProtKB-KW"/>
</dbReference>
<evidence type="ECO:0000313" key="2">
    <source>
        <dbReference type="EMBL" id="MCC0095448.1"/>
    </source>
</evidence>
<dbReference type="SUPFAM" id="SSF53474">
    <property type="entry name" value="alpha/beta-Hydrolases"/>
    <property type="match status" value="1"/>
</dbReference>
<organism evidence="2 3">
    <name type="scientific">Streptomyces flavotricini</name>
    <dbReference type="NCBI Taxonomy" id="66888"/>
    <lineage>
        <taxon>Bacteria</taxon>
        <taxon>Bacillati</taxon>
        <taxon>Actinomycetota</taxon>
        <taxon>Actinomycetes</taxon>
        <taxon>Kitasatosporales</taxon>
        <taxon>Streptomycetaceae</taxon>
        <taxon>Streptomyces</taxon>
    </lineage>
</organism>
<dbReference type="Pfam" id="PF00561">
    <property type="entry name" value="Abhydrolase_1"/>
    <property type="match status" value="1"/>
</dbReference>